<name>A0A543K3Z3_9RHOB</name>
<evidence type="ECO:0000313" key="1">
    <source>
        <dbReference type="EMBL" id="TQM89789.1"/>
    </source>
</evidence>
<reference evidence="1 2" key="1">
    <citation type="submission" date="2019-06" db="EMBL/GenBank/DDBJ databases">
        <title>Genomic Encyclopedia of Archaeal and Bacterial Type Strains, Phase II (KMG-II): from individual species to whole genera.</title>
        <authorList>
            <person name="Goeker M."/>
        </authorList>
    </citation>
    <scope>NUCLEOTIDE SEQUENCE [LARGE SCALE GENOMIC DNA]</scope>
    <source>
        <strain evidence="1 2">DSM 18423</strain>
    </source>
</reference>
<dbReference type="OrthoDB" id="8301496at2"/>
<dbReference type="AlphaFoldDB" id="A0A543K3Z3"/>
<gene>
    <name evidence="1" type="ORF">BD293_4474</name>
</gene>
<keyword evidence="2" id="KW-1185">Reference proteome</keyword>
<dbReference type="Proteomes" id="UP000320582">
    <property type="component" value="Unassembled WGS sequence"/>
</dbReference>
<organism evidence="1 2">
    <name type="scientific">Roseinatronobacter monicus</name>
    <dbReference type="NCBI Taxonomy" id="393481"/>
    <lineage>
        <taxon>Bacteria</taxon>
        <taxon>Pseudomonadati</taxon>
        <taxon>Pseudomonadota</taxon>
        <taxon>Alphaproteobacteria</taxon>
        <taxon>Rhodobacterales</taxon>
        <taxon>Paracoccaceae</taxon>
        <taxon>Roseinatronobacter</taxon>
    </lineage>
</organism>
<evidence type="ECO:0000313" key="2">
    <source>
        <dbReference type="Proteomes" id="UP000320582"/>
    </source>
</evidence>
<sequence length="80" mass="8706">MPIFIRNPEVDTLIGKVMAATGSKDKTETVRKALLLQLEAVNAKESLASRVAKVQQKAALTGLRPDGRDDKNLMDEQLGT</sequence>
<dbReference type="Pfam" id="PF07704">
    <property type="entry name" value="PSK_trans_fac"/>
    <property type="match status" value="1"/>
</dbReference>
<proteinExistence type="predicted"/>
<accession>A0A543K3Z3</accession>
<dbReference type="EMBL" id="VFPT01000005">
    <property type="protein sequence ID" value="TQM89789.1"/>
    <property type="molecule type" value="Genomic_DNA"/>
</dbReference>
<dbReference type="RefSeq" id="WP_142085855.1">
    <property type="nucleotide sequence ID" value="NZ_VFPT01000005.1"/>
</dbReference>
<protein>
    <submittedName>
        <fullName evidence="1">Antitoxin VapB</fullName>
    </submittedName>
</protein>
<comment type="caution">
    <text evidence="1">The sequence shown here is derived from an EMBL/GenBank/DDBJ whole genome shotgun (WGS) entry which is preliminary data.</text>
</comment>
<dbReference type="InterPro" id="IPR011660">
    <property type="entry name" value="VapB-like"/>
</dbReference>